<dbReference type="PANTHER" id="PTHR16469">
    <property type="entry name" value="UBIQUITIN-ASSOCIATED AND SH3 DOMAIN-CONTAINING BA-RELATED"/>
    <property type="match status" value="1"/>
</dbReference>
<gene>
    <name evidence="1" type="ORF">NE237_013063</name>
</gene>
<dbReference type="PANTHER" id="PTHR16469:SF27">
    <property type="entry name" value="UBIQUITIN-ASSOCIATED AND SH3 DOMAIN-CONTAINING BA-RELATED"/>
    <property type="match status" value="1"/>
</dbReference>
<dbReference type="InterPro" id="IPR029033">
    <property type="entry name" value="His_PPase_superfam"/>
</dbReference>
<dbReference type="InterPro" id="IPR013078">
    <property type="entry name" value="His_Pase_superF_clade-1"/>
</dbReference>
<accession>A0A9Q0GZ83</accession>
<keyword evidence="2" id="KW-1185">Reference proteome</keyword>
<sequence length="282" mass="31992">MQGPEDSQTQKQEGHQLQSNDDNEFLQNVIVMRHGDRLDCSEFLWITTTRRPWDTPLAESGRVRSFCTGRKIRQWTDFPIHRVFVSPFLRCIQTASEVVCALCAVHDNQIEMTSENVPIDPSKIKVAIEYGLCEVLSGDAISPDLAPEDGNFEFNLAKLEEMLPAGTVDHSAERVYQEMPKWEESLIEARDRYKQVIYALADKYPHENLLIVTHGEGVGIAISAFMKDTLVYAVEYCGYAHTRRKISFDDNQKFTASNFEVFTKSIESGISYCPISAMPPDV</sequence>
<evidence type="ECO:0000313" key="1">
    <source>
        <dbReference type="EMBL" id="KAJ4956280.1"/>
    </source>
</evidence>
<evidence type="ECO:0008006" key="3">
    <source>
        <dbReference type="Google" id="ProtNLM"/>
    </source>
</evidence>
<protein>
    <recommendedName>
        <fullName evidence="3">Phosphoglycerate mutase</fullName>
    </recommendedName>
</protein>
<dbReference type="InterPro" id="IPR012398">
    <property type="entry name" value="PRIB5"/>
</dbReference>
<dbReference type="OrthoDB" id="414418at2759"/>
<dbReference type="PIRSF" id="PIRSF015897">
    <property type="entry name" value="PRIB5"/>
    <property type="match status" value="1"/>
</dbReference>
<proteinExistence type="predicted"/>
<dbReference type="CDD" id="cd07067">
    <property type="entry name" value="HP_PGM_like"/>
    <property type="match status" value="1"/>
</dbReference>
<dbReference type="EMBL" id="JAMYWD010000011">
    <property type="protein sequence ID" value="KAJ4956280.1"/>
    <property type="molecule type" value="Genomic_DNA"/>
</dbReference>
<comment type="caution">
    <text evidence="1">The sequence shown here is derived from an EMBL/GenBank/DDBJ whole genome shotgun (WGS) entry which is preliminary data.</text>
</comment>
<name>A0A9Q0GZ83_9MAGN</name>
<dbReference type="Pfam" id="PF00300">
    <property type="entry name" value="His_Phos_1"/>
    <property type="match status" value="1"/>
</dbReference>
<dbReference type="InterPro" id="IPR051710">
    <property type="entry name" value="Phosphatase_SH3-domain"/>
</dbReference>
<dbReference type="AlphaFoldDB" id="A0A9Q0GZ83"/>
<evidence type="ECO:0000313" key="2">
    <source>
        <dbReference type="Proteomes" id="UP001141806"/>
    </source>
</evidence>
<dbReference type="Gene3D" id="3.40.50.1240">
    <property type="entry name" value="Phosphoglycerate mutase-like"/>
    <property type="match status" value="1"/>
</dbReference>
<reference evidence="1" key="1">
    <citation type="journal article" date="2023" name="Plant J.">
        <title>The genome of the king protea, Protea cynaroides.</title>
        <authorList>
            <person name="Chang J."/>
            <person name="Duong T.A."/>
            <person name="Schoeman C."/>
            <person name="Ma X."/>
            <person name="Roodt D."/>
            <person name="Barker N."/>
            <person name="Li Z."/>
            <person name="Van de Peer Y."/>
            <person name="Mizrachi E."/>
        </authorList>
    </citation>
    <scope>NUCLEOTIDE SEQUENCE</scope>
    <source>
        <tissue evidence="1">Young leaves</tissue>
    </source>
</reference>
<dbReference type="Proteomes" id="UP001141806">
    <property type="component" value="Unassembled WGS sequence"/>
</dbReference>
<organism evidence="1 2">
    <name type="scientific">Protea cynaroides</name>
    <dbReference type="NCBI Taxonomy" id="273540"/>
    <lineage>
        <taxon>Eukaryota</taxon>
        <taxon>Viridiplantae</taxon>
        <taxon>Streptophyta</taxon>
        <taxon>Embryophyta</taxon>
        <taxon>Tracheophyta</taxon>
        <taxon>Spermatophyta</taxon>
        <taxon>Magnoliopsida</taxon>
        <taxon>Proteales</taxon>
        <taxon>Proteaceae</taxon>
        <taxon>Protea</taxon>
    </lineage>
</organism>
<dbReference type="SUPFAM" id="SSF53254">
    <property type="entry name" value="Phosphoglycerate mutase-like"/>
    <property type="match status" value="1"/>
</dbReference>